<gene>
    <name evidence="1" type="ORF">H8S47_03775</name>
</gene>
<dbReference type="Proteomes" id="UP000597613">
    <property type="component" value="Unassembled WGS sequence"/>
</dbReference>
<name>A0ABR7AK31_9SPHN</name>
<evidence type="ECO:0000313" key="2">
    <source>
        <dbReference type="Proteomes" id="UP000597613"/>
    </source>
</evidence>
<reference evidence="1 2" key="1">
    <citation type="submission" date="2020-08" db="EMBL/GenBank/DDBJ databases">
        <title>Putative novel bacterial strains isolated from necrotic wheat leaf tissues caused by Xanthomonas translucens.</title>
        <authorList>
            <person name="Tambong J.T."/>
        </authorList>
    </citation>
    <scope>NUCLEOTIDE SEQUENCE [LARGE SCALE GENOMIC DNA]</scope>
    <source>
        <strain evidence="2">DOAB 1063</strain>
    </source>
</reference>
<evidence type="ECO:0000313" key="1">
    <source>
        <dbReference type="EMBL" id="MBC3940804.1"/>
    </source>
</evidence>
<proteinExistence type="predicted"/>
<accession>A0ABR7AK31</accession>
<protein>
    <recommendedName>
        <fullName evidence="3">DUF4167 domain-containing protein</fullName>
    </recommendedName>
</protein>
<sequence length="65" mass="7219">MSEVMGRAYFNARGAKALQLARKAKDSQIAEIYHRMAKSYFELAELAPEESSLPTLSAEQLGKSQ</sequence>
<evidence type="ECO:0008006" key="3">
    <source>
        <dbReference type="Google" id="ProtNLM"/>
    </source>
</evidence>
<keyword evidence="2" id="KW-1185">Reference proteome</keyword>
<dbReference type="RefSeq" id="WP_187502593.1">
    <property type="nucleotide sequence ID" value="NZ_CP162536.1"/>
</dbReference>
<comment type="caution">
    <text evidence="1">The sequence shown here is derived from an EMBL/GenBank/DDBJ whole genome shotgun (WGS) entry which is preliminary data.</text>
</comment>
<dbReference type="EMBL" id="JACONT010000005">
    <property type="protein sequence ID" value="MBC3940804.1"/>
    <property type="molecule type" value="Genomic_DNA"/>
</dbReference>
<organism evidence="1 2">
    <name type="scientific">Sphingomonas albertensis</name>
    <dbReference type="NCBI Taxonomy" id="2762591"/>
    <lineage>
        <taxon>Bacteria</taxon>
        <taxon>Pseudomonadati</taxon>
        <taxon>Pseudomonadota</taxon>
        <taxon>Alphaproteobacteria</taxon>
        <taxon>Sphingomonadales</taxon>
        <taxon>Sphingomonadaceae</taxon>
        <taxon>Sphingomonas</taxon>
    </lineage>
</organism>